<dbReference type="PANTHER" id="PTHR24369:SF210">
    <property type="entry name" value="CHAOPTIN-RELATED"/>
    <property type="match status" value="1"/>
</dbReference>
<evidence type="ECO:0000256" key="3">
    <source>
        <dbReference type="ARBA" id="ARBA00022737"/>
    </source>
</evidence>
<dbReference type="GO" id="GO:0005886">
    <property type="term" value="C:plasma membrane"/>
    <property type="evidence" value="ECO:0007669"/>
    <property type="project" value="TreeGrafter"/>
</dbReference>
<keyword evidence="2" id="KW-0732">Signal</keyword>
<dbReference type="AlphaFoldDB" id="A0AA36BZQ7"/>
<dbReference type="SMART" id="SM00369">
    <property type="entry name" value="LRR_TYP"/>
    <property type="match status" value="5"/>
</dbReference>
<accession>A0AA36BZQ7</accession>
<organism evidence="4 5">
    <name type="scientific">Octopus vulgaris</name>
    <name type="common">Common octopus</name>
    <dbReference type="NCBI Taxonomy" id="6645"/>
    <lineage>
        <taxon>Eukaryota</taxon>
        <taxon>Metazoa</taxon>
        <taxon>Spiralia</taxon>
        <taxon>Lophotrochozoa</taxon>
        <taxon>Mollusca</taxon>
        <taxon>Cephalopoda</taxon>
        <taxon>Coleoidea</taxon>
        <taxon>Octopodiformes</taxon>
        <taxon>Octopoda</taxon>
        <taxon>Incirrata</taxon>
        <taxon>Octopodidae</taxon>
        <taxon>Octopus</taxon>
    </lineage>
</organism>
<dbReference type="InterPro" id="IPR003591">
    <property type="entry name" value="Leu-rich_rpt_typical-subtyp"/>
</dbReference>
<dbReference type="FunFam" id="3.80.10.10:FF:000082">
    <property type="entry name" value="Leucine-rich repeat-containing 24"/>
    <property type="match status" value="1"/>
</dbReference>
<dbReference type="Gene3D" id="3.80.10.10">
    <property type="entry name" value="Ribonuclease Inhibitor"/>
    <property type="match status" value="2"/>
</dbReference>
<dbReference type="PROSITE" id="PS51450">
    <property type="entry name" value="LRR"/>
    <property type="match status" value="3"/>
</dbReference>
<dbReference type="InterPro" id="IPR050541">
    <property type="entry name" value="LRR_TM_domain-containing"/>
</dbReference>
<gene>
    <name evidence="4" type="ORF">OCTVUL_1B017670</name>
</gene>
<name>A0AA36BZQ7_OCTVU</name>
<dbReference type="Pfam" id="PF00560">
    <property type="entry name" value="LRR_1"/>
    <property type="match status" value="1"/>
</dbReference>
<keyword evidence="5" id="KW-1185">Reference proteome</keyword>
<dbReference type="Pfam" id="PF13855">
    <property type="entry name" value="LRR_8"/>
    <property type="match status" value="2"/>
</dbReference>
<dbReference type="PRINTS" id="PR00019">
    <property type="entry name" value="LEURICHRPT"/>
</dbReference>
<keyword evidence="1" id="KW-0433">Leucine-rich repeat</keyword>
<evidence type="ECO:0000313" key="4">
    <source>
        <dbReference type="EMBL" id="CAI9743665.1"/>
    </source>
</evidence>
<sequence>MRFLLESHAVPDVCSICTCTPGGQEVDCRFLNLTSVPQNIGQNVSALVLSNNAIVKIENGSFANLPRLWRLDLSNNAIVKIENGWLPNLPNLEELYLSNNAIEKIENGWLPNLPNLRELDLSNNAIEKIENGSFANLPNLEYIDLSHNAIGKIENGSFANLPNLRGFRMPQKLKVQIVAFIVSTAVHAFL</sequence>
<dbReference type="EMBL" id="OX597842">
    <property type="protein sequence ID" value="CAI9743665.1"/>
    <property type="molecule type" value="Genomic_DNA"/>
</dbReference>
<protein>
    <submittedName>
        <fullName evidence="4">Insulin-like growth factor-binding complex acid labile subunit</fullName>
    </submittedName>
</protein>
<dbReference type="InterPro" id="IPR001611">
    <property type="entry name" value="Leu-rich_rpt"/>
</dbReference>
<keyword evidence="3" id="KW-0677">Repeat</keyword>
<evidence type="ECO:0000313" key="5">
    <source>
        <dbReference type="Proteomes" id="UP001162480"/>
    </source>
</evidence>
<dbReference type="PANTHER" id="PTHR24369">
    <property type="entry name" value="ANTIGEN BSP, PUTATIVE-RELATED"/>
    <property type="match status" value="1"/>
</dbReference>
<dbReference type="Proteomes" id="UP001162480">
    <property type="component" value="Chromosome 29"/>
</dbReference>
<evidence type="ECO:0000256" key="1">
    <source>
        <dbReference type="ARBA" id="ARBA00022614"/>
    </source>
</evidence>
<reference evidence="4" key="1">
    <citation type="submission" date="2023-08" db="EMBL/GenBank/DDBJ databases">
        <authorList>
            <person name="Alioto T."/>
            <person name="Alioto T."/>
            <person name="Gomez Garrido J."/>
        </authorList>
    </citation>
    <scope>NUCLEOTIDE SEQUENCE</scope>
</reference>
<proteinExistence type="predicted"/>
<dbReference type="SUPFAM" id="SSF52058">
    <property type="entry name" value="L domain-like"/>
    <property type="match status" value="1"/>
</dbReference>
<evidence type="ECO:0000256" key="2">
    <source>
        <dbReference type="ARBA" id="ARBA00022729"/>
    </source>
</evidence>
<dbReference type="SMART" id="SM00365">
    <property type="entry name" value="LRR_SD22"/>
    <property type="match status" value="4"/>
</dbReference>
<dbReference type="InterPro" id="IPR032675">
    <property type="entry name" value="LRR_dom_sf"/>
</dbReference>